<dbReference type="PROSITE" id="PS51353">
    <property type="entry name" value="ARSC"/>
    <property type="match status" value="1"/>
</dbReference>
<evidence type="ECO:0000313" key="4">
    <source>
        <dbReference type="Proteomes" id="UP000192342"/>
    </source>
</evidence>
<organism evidence="3 4">
    <name type="scientific">Oceanococcus atlanticus</name>
    <dbReference type="NCBI Taxonomy" id="1317117"/>
    <lineage>
        <taxon>Bacteria</taxon>
        <taxon>Pseudomonadati</taxon>
        <taxon>Pseudomonadota</taxon>
        <taxon>Gammaproteobacteria</taxon>
        <taxon>Chromatiales</taxon>
        <taxon>Oceanococcaceae</taxon>
        <taxon>Oceanococcus</taxon>
    </lineage>
</organism>
<dbReference type="PANTHER" id="PTHR30041">
    <property type="entry name" value="ARSENATE REDUCTASE"/>
    <property type="match status" value="1"/>
</dbReference>
<dbReference type="PANTHER" id="PTHR30041:SF8">
    <property type="entry name" value="PROTEIN YFFB"/>
    <property type="match status" value="1"/>
</dbReference>
<comment type="caution">
    <text evidence="3">The sequence shown here is derived from an EMBL/GenBank/DDBJ whole genome shotgun (WGS) entry which is preliminary data.</text>
</comment>
<keyword evidence="4" id="KW-1185">Reference proteome</keyword>
<dbReference type="RefSeq" id="WP_083561635.1">
    <property type="nucleotide sequence ID" value="NZ_AQQV01000002.1"/>
</dbReference>
<evidence type="ECO:0000256" key="1">
    <source>
        <dbReference type="ARBA" id="ARBA00007198"/>
    </source>
</evidence>
<proteinExistence type="inferred from homology"/>
<dbReference type="InterPro" id="IPR006504">
    <property type="entry name" value="Tscrpt_reg_Spx/MgsR"/>
</dbReference>
<dbReference type="NCBIfam" id="TIGR01617">
    <property type="entry name" value="arsC_related"/>
    <property type="match status" value="1"/>
</dbReference>
<evidence type="ECO:0000313" key="3">
    <source>
        <dbReference type="EMBL" id="ORE87398.1"/>
    </source>
</evidence>
<dbReference type="InterPro" id="IPR006660">
    <property type="entry name" value="Arsenate_reductase-like"/>
</dbReference>
<dbReference type="Pfam" id="PF03960">
    <property type="entry name" value="ArsC"/>
    <property type="match status" value="1"/>
</dbReference>
<comment type="similarity">
    <text evidence="1 2">Belongs to the ArsC family.</text>
</comment>
<dbReference type="InterPro" id="IPR036249">
    <property type="entry name" value="Thioredoxin-like_sf"/>
</dbReference>
<sequence>MITLYGIPNCDTVKRARKTLDSAGITHHFHDFRRDGLSPEQAQSWLDTLGADQLINRRGTTWRQLDSTAQAQAESAQAAQLLCDHPALIKRPVIDRGNALRVGFPAKQADEIISWLQQG</sequence>
<dbReference type="Proteomes" id="UP000192342">
    <property type="component" value="Unassembled WGS sequence"/>
</dbReference>
<name>A0A1Y1SEH6_9GAMM</name>
<evidence type="ECO:0000256" key="2">
    <source>
        <dbReference type="PROSITE-ProRule" id="PRU01282"/>
    </source>
</evidence>
<protein>
    <submittedName>
        <fullName evidence="3">Arsenate reductase</fullName>
    </submittedName>
</protein>
<dbReference type="STRING" id="1317117.ATO7_10162"/>
<accession>A0A1Y1SEH6</accession>
<dbReference type="OrthoDB" id="9803749at2"/>
<reference evidence="3 4" key="1">
    <citation type="submission" date="2013-04" db="EMBL/GenBank/DDBJ databases">
        <title>Oceanococcus atlanticus 22II-S10r2 Genome Sequencing.</title>
        <authorList>
            <person name="Lai Q."/>
            <person name="Li G."/>
            <person name="Shao Z."/>
        </authorList>
    </citation>
    <scope>NUCLEOTIDE SEQUENCE [LARGE SCALE GENOMIC DNA]</scope>
    <source>
        <strain evidence="3 4">22II-S10r2</strain>
    </source>
</reference>
<gene>
    <name evidence="3" type="ORF">ATO7_10162</name>
</gene>
<dbReference type="EMBL" id="AQQV01000002">
    <property type="protein sequence ID" value="ORE87398.1"/>
    <property type="molecule type" value="Genomic_DNA"/>
</dbReference>
<dbReference type="Gene3D" id="3.40.30.10">
    <property type="entry name" value="Glutaredoxin"/>
    <property type="match status" value="1"/>
</dbReference>
<dbReference type="AlphaFoldDB" id="A0A1Y1SEH6"/>
<dbReference type="SUPFAM" id="SSF52833">
    <property type="entry name" value="Thioredoxin-like"/>
    <property type="match status" value="1"/>
</dbReference>